<dbReference type="GO" id="GO:0043822">
    <property type="term" value="F:ribonuclease M5 activity"/>
    <property type="evidence" value="ECO:0007669"/>
    <property type="project" value="UniProtKB-UniRule"/>
</dbReference>
<comment type="function">
    <text evidence="11">Required for correct processing of both the 5' and 3' ends of 5S rRNA precursor. Cleaves both sides of a double-stranded region yielding mature 5S rRNA in one step.</text>
</comment>
<evidence type="ECO:0000256" key="10">
    <source>
        <dbReference type="ARBA" id="ARBA00022884"/>
    </source>
</evidence>
<dbReference type="HAMAP" id="MF_01469">
    <property type="entry name" value="RNase_M5"/>
    <property type="match status" value="1"/>
</dbReference>
<dbReference type="EMBL" id="VULR01000008">
    <property type="protein sequence ID" value="MSS43540.1"/>
    <property type="molecule type" value="Genomic_DNA"/>
</dbReference>
<evidence type="ECO:0000256" key="12">
    <source>
        <dbReference type="NCBIfam" id="TIGR00334"/>
    </source>
</evidence>
<evidence type="ECO:0000256" key="6">
    <source>
        <dbReference type="ARBA" id="ARBA00022730"/>
    </source>
</evidence>
<gene>
    <name evidence="11 14" type="primary">rnmV</name>
    <name evidence="14" type="ORF">FYJ27_07345</name>
</gene>
<dbReference type="Pfam" id="PF01751">
    <property type="entry name" value="Toprim"/>
    <property type="match status" value="1"/>
</dbReference>
<dbReference type="SUPFAM" id="SSF110455">
    <property type="entry name" value="Toprim domain"/>
    <property type="match status" value="1"/>
</dbReference>
<evidence type="ECO:0000256" key="2">
    <source>
        <dbReference type="ARBA" id="ARBA00022517"/>
    </source>
</evidence>
<keyword evidence="5" id="KW-0479">Metal-binding</keyword>
<dbReference type="InterPro" id="IPR004466">
    <property type="entry name" value="RNase_M5"/>
</dbReference>
<comment type="catalytic activity">
    <reaction evidence="11">
        <text>Endonucleolytic cleavage of RNA, removing 21 and 42 nucleotides, respectively, from the 5'- and 3'-termini of a 5S-rRNA precursor.</text>
        <dbReference type="EC" id="3.1.26.8"/>
    </reaction>
</comment>
<dbReference type="GO" id="GO:0005737">
    <property type="term" value="C:cytoplasm"/>
    <property type="evidence" value="ECO:0007669"/>
    <property type="project" value="UniProtKB-SubCell"/>
</dbReference>
<dbReference type="Pfam" id="PF13331">
    <property type="entry name" value="DUF4093"/>
    <property type="match status" value="1"/>
</dbReference>
<sequence length="181" mass="20335">MIKEIIVVEGRDDIQAVKNAVDAEVIATGGYGFDKEFLNRLKIISEKRGVIILTDPDFAGDKIRRDISKNLKNCKHAFLPRGKALKKGDIGVENANAKDILEALKKARPVVTEKRQEFTKADLIEYGLVGVEDSRKRREFLGKVLGIGYANSKQFLNRLNNYGVKREEFLAGIERMGREDG</sequence>
<keyword evidence="7 11" id="KW-0255">Endonuclease</keyword>
<evidence type="ECO:0000313" key="15">
    <source>
        <dbReference type="Proteomes" id="UP000462760"/>
    </source>
</evidence>
<dbReference type="NCBIfam" id="TIGR00334">
    <property type="entry name" value="5S_RNA_mat_M5"/>
    <property type="match status" value="1"/>
</dbReference>
<comment type="subcellular location">
    <subcellularLocation>
        <location evidence="11">Cytoplasm</location>
    </subcellularLocation>
</comment>
<accession>A0A844FHU4</accession>
<dbReference type="PANTHER" id="PTHR39156">
    <property type="entry name" value="RIBONUCLEASE M5"/>
    <property type="match status" value="1"/>
</dbReference>
<dbReference type="InterPro" id="IPR025156">
    <property type="entry name" value="RNase_M5_C"/>
</dbReference>
<dbReference type="Gene3D" id="3.40.1360.10">
    <property type="match status" value="1"/>
</dbReference>
<dbReference type="PROSITE" id="PS50880">
    <property type="entry name" value="TOPRIM"/>
    <property type="match status" value="1"/>
</dbReference>
<evidence type="ECO:0000256" key="4">
    <source>
        <dbReference type="ARBA" id="ARBA00022722"/>
    </source>
</evidence>
<keyword evidence="3 11" id="KW-0698">rRNA processing</keyword>
<keyword evidence="8 11" id="KW-0378">Hydrolase</keyword>
<dbReference type="GO" id="GO:0006364">
    <property type="term" value="P:rRNA processing"/>
    <property type="evidence" value="ECO:0007669"/>
    <property type="project" value="UniProtKB-UniRule"/>
</dbReference>
<dbReference type="InterPro" id="IPR034141">
    <property type="entry name" value="TOPRIM_RNase_M5-like"/>
</dbReference>
<keyword evidence="9" id="KW-0460">Magnesium</keyword>
<keyword evidence="10 11" id="KW-0694">RNA-binding</keyword>
<comment type="similarity">
    <text evidence="11">Belongs to the ribonuclease M5 family.</text>
</comment>
<feature type="domain" description="Toprim" evidence="13">
    <location>
        <begin position="3"/>
        <end position="86"/>
    </location>
</feature>
<dbReference type="EC" id="3.1.26.8" evidence="11 12"/>
<dbReference type="Proteomes" id="UP000462760">
    <property type="component" value="Unassembled WGS sequence"/>
</dbReference>
<dbReference type="SMART" id="SM00493">
    <property type="entry name" value="TOPRIM"/>
    <property type="match status" value="1"/>
</dbReference>
<evidence type="ECO:0000256" key="3">
    <source>
        <dbReference type="ARBA" id="ARBA00022552"/>
    </source>
</evidence>
<keyword evidence="4 11" id="KW-0540">Nuclease</keyword>
<dbReference type="OrthoDB" id="9791329at2"/>
<dbReference type="InterPro" id="IPR006171">
    <property type="entry name" value="TOPRIM_dom"/>
</dbReference>
<proteinExistence type="inferred from homology"/>
<evidence type="ECO:0000259" key="13">
    <source>
        <dbReference type="PROSITE" id="PS50880"/>
    </source>
</evidence>
<keyword evidence="2 11" id="KW-0690">Ribosome biogenesis</keyword>
<dbReference type="GO" id="GO:0019843">
    <property type="term" value="F:rRNA binding"/>
    <property type="evidence" value="ECO:0007669"/>
    <property type="project" value="UniProtKB-KW"/>
</dbReference>
<evidence type="ECO:0000256" key="8">
    <source>
        <dbReference type="ARBA" id="ARBA00022801"/>
    </source>
</evidence>
<protein>
    <recommendedName>
        <fullName evidence="11 12">Ribonuclease M5</fullName>
        <ecNumber evidence="11 12">3.1.26.8</ecNumber>
    </recommendedName>
    <alternativeName>
        <fullName evidence="11">RNase M5</fullName>
    </alternativeName>
    <alternativeName>
        <fullName evidence="11">Ribosomal RNA terminal maturase M5</fullName>
    </alternativeName>
</protein>
<dbReference type="AlphaFoldDB" id="A0A844FHU4"/>
<comment type="caution">
    <text evidence="14">The sequence shown here is derived from an EMBL/GenBank/DDBJ whole genome shotgun (WGS) entry which is preliminary data.</text>
</comment>
<evidence type="ECO:0000256" key="7">
    <source>
        <dbReference type="ARBA" id="ARBA00022759"/>
    </source>
</evidence>
<dbReference type="PANTHER" id="PTHR39156:SF1">
    <property type="entry name" value="RIBONUCLEASE M5"/>
    <property type="match status" value="1"/>
</dbReference>
<keyword evidence="1 11" id="KW-0963">Cytoplasm</keyword>
<dbReference type="GO" id="GO:0046872">
    <property type="term" value="F:metal ion binding"/>
    <property type="evidence" value="ECO:0007669"/>
    <property type="project" value="UniProtKB-KW"/>
</dbReference>
<reference evidence="14 15" key="1">
    <citation type="submission" date="2019-08" db="EMBL/GenBank/DDBJ databases">
        <title>In-depth cultivation of the pig gut microbiome towards novel bacterial diversity and tailored functional studies.</title>
        <authorList>
            <person name="Wylensek D."/>
            <person name="Hitch T.C.A."/>
            <person name="Clavel T."/>
        </authorList>
    </citation>
    <scope>NUCLEOTIDE SEQUENCE [LARGE SCALE GENOMIC DNA]</scope>
    <source>
        <strain evidence="14 15">Med78-601-WT-4W-RMD-3</strain>
    </source>
</reference>
<evidence type="ECO:0000256" key="5">
    <source>
        <dbReference type="ARBA" id="ARBA00022723"/>
    </source>
</evidence>
<evidence type="ECO:0000256" key="1">
    <source>
        <dbReference type="ARBA" id="ARBA00022490"/>
    </source>
</evidence>
<dbReference type="RefSeq" id="WP_154484219.1">
    <property type="nucleotide sequence ID" value="NZ_VULR01000008.1"/>
</dbReference>
<dbReference type="FunFam" id="3.40.1360.10:FF:000006">
    <property type="entry name" value="Ribonuclease M5"/>
    <property type="match status" value="1"/>
</dbReference>
<keyword evidence="6 11" id="KW-0699">rRNA-binding</keyword>
<dbReference type="CDD" id="cd01027">
    <property type="entry name" value="TOPRIM_RNase_M5_like"/>
    <property type="match status" value="1"/>
</dbReference>
<name>A0A844FHU4_9FIRM</name>
<organism evidence="14 15">
    <name type="scientific">Anaerosalibacter bizertensis</name>
    <dbReference type="NCBI Taxonomy" id="932217"/>
    <lineage>
        <taxon>Bacteria</taxon>
        <taxon>Bacillati</taxon>
        <taxon>Bacillota</taxon>
        <taxon>Tissierellia</taxon>
        <taxon>Tissierellales</taxon>
        <taxon>Sporanaerobacteraceae</taxon>
        <taxon>Anaerosalibacter</taxon>
    </lineage>
</organism>
<evidence type="ECO:0000256" key="11">
    <source>
        <dbReference type="HAMAP-Rule" id="MF_01469"/>
    </source>
</evidence>
<evidence type="ECO:0000313" key="14">
    <source>
        <dbReference type="EMBL" id="MSS43540.1"/>
    </source>
</evidence>
<evidence type="ECO:0000256" key="9">
    <source>
        <dbReference type="ARBA" id="ARBA00022842"/>
    </source>
</evidence>